<evidence type="ECO:0000313" key="1">
    <source>
        <dbReference type="EMBL" id="GAA3670476.1"/>
    </source>
</evidence>
<keyword evidence="2" id="KW-1185">Reference proteome</keyword>
<dbReference type="EMBL" id="BAAAZP010000074">
    <property type="protein sequence ID" value="GAA3670476.1"/>
    <property type="molecule type" value="Genomic_DNA"/>
</dbReference>
<gene>
    <name evidence="1" type="ORF">GCM10022224_038350</name>
</gene>
<organism evidence="1 2">
    <name type="scientific">Nonomuraea antimicrobica</name>
    <dbReference type="NCBI Taxonomy" id="561173"/>
    <lineage>
        <taxon>Bacteria</taxon>
        <taxon>Bacillati</taxon>
        <taxon>Actinomycetota</taxon>
        <taxon>Actinomycetes</taxon>
        <taxon>Streptosporangiales</taxon>
        <taxon>Streptosporangiaceae</taxon>
        <taxon>Nonomuraea</taxon>
    </lineage>
</organism>
<comment type="caution">
    <text evidence="1">The sequence shown here is derived from an EMBL/GenBank/DDBJ whole genome shotgun (WGS) entry which is preliminary data.</text>
</comment>
<proteinExistence type="predicted"/>
<evidence type="ECO:0008006" key="3">
    <source>
        <dbReference type="Google" id="ProtNLM"/>
    </source>
</evidence>
<evidence type="ECO:0000313" key="2">
    <source>
        <dbReference type="Proteomes" id="UP001500902"/>
    </source>
</evidence>
<sequence length="463" mass="50154">MIAVIENRRTDGGLAKTKRSGDVNDINAADSGLRLGPVSQLVVTGHEDLAALLSAGEQGFFEKAEALLGTVPEGFPSMWPDVAALDDADRRWFLRAVHLLTLNDEAAPEDFGRQGALARLARWARVRGSDPDADDGSFEREVLTVSGWAGAVLGARLAAPVQEEQARLRAVYNSPADAALDEKADGKADRLRDALAQTLAERAARWAPPGAGGLESDDLQRLTAMAAQVEAVVVDTFSPYVRARFDGPLNEEFHYADHVHSSVERPDDLDAQVSYLYDEARAQEWPGDPDELRQGLREWLEDDPEAAAEVARLIKLTPLHGLPDTAEGAGRYRRRVRFDEVYLPTDVPAGPPGEWRWELVRVVIHELLHRLAHPAFVDAARGVTRPLVLTEGFTELLTAEALAGAYGLAAAHPAVRQALVGEAGEPPARARPSGPAAEILEIVGPDKFRAAYFLGDIRLIGLG</sequence>
<protein>
    <recommendedName>
        <fullName evidence="3">Metallohydrolase, TIGR04338 family</fullName>
    </recommendedName>
</protein>
<name>A0ABP7BX76_9ACTN</name>
<reference evidence="2" key="1">
    <citation type="journal article" date="2019" name="Int. J. Syst. Evol. Microbiol.">
        <title>The Global Catalogue of Microorganisms (GCM) 10K type strain sequencing project: providing services to taxonomists for standard genome sequencing and annotation.</title>
        <authorList>
            <consortium name="The Broad Institute Genomics Platform"/>
            <consortium name="The Broad Institute Genome Sequencing Center for Infectious Disease"/>
            <person name="Wu L."/>
            <person name="Ma J."/>
        </authorList>
    </citation>
    <scope>NUCLEOTIDE SEQUENCE [LARGE SCALE GENOMIC DNA]</scope>
    <source>
        <strain evidence="2">JCM 16904</strain>
    </source>
</reference>
<dbReference type="Proteomes" id="UP001500902">
    <property type="component" value="Unassembled WGS sequence"/>
</dbReference>
<accession>A0ABP7BX76</accession>